<dbReference type="InterPro" id="IPR036638">
    <property type="entry name" value="HLH_DNA-bd_sf"/>
</dbReference>
<keyword evidence="7 13" id="KW-0472">Membrane</keyword>
<feature type="compositionally biased region" description="Polar residues" evidence="12">
    <location>
        <begin position="162"/>
        <end position="173"/>
    </location>
</feature>
<keyword evidence="8" id="KW-1015">Disulfide bond</keyword>
<keyword evidence="6" id="KW-0297">G-protein coupled receptor</keyword>
<organism evidence="16 17">
    <name type="scientific">Crotalus adamanteus</name>
    <name type="common">Eastern diamondback rattlesnake</name>
    <dbReference type="NCBI Taxonomy" id="8729"/>
    <lineage>
        <taxon>Eukaryota</taxon>
        <taxon>Metazoa</taxon>
        <taxon>Chordata</taxon>
        <taxon>Craniata</taxon>
        <taxon>Vertebrata</taxon>
        <taxon>Euteleostomi</taxon>
        <taxon>Lepidosauria</taxon>
        <taxon>Squamata</taxon>
        <taxon>Bifurcata</taxon>
        <taxon>Unidentata</taxon>
        <taxon>Episquamata</taxon>
        <taxon>Toxicofera</taxon>
        <taxon>Serpentes</taxon>
        <taxon>Colubroidea</taxon>
        <taxon>Viperidae</taxon>
        <taxon>Crotalinae</taxon>
        <taxon>Crotalus</taxon>
    </lineage>
</organism>
<feature type="transmembrane region" description="Helical" evidence="13">
    <location>
        <begin position="483"/>
        <end position="503"/>
    </location>
</feature>
<feature type="transmembrane region" description="Helical" evidence="13">
    <location>
        <begin position="444"/>
        <end position="463"/>
    </location>
</feature>
<dbReference type="InterPro" id="IPR017452">
    <property type="entry name" value="GPCR_Rhodpsn_7TM"/>
</dbReference>
<dbReference type="GO" id="GO:0046983">
    <property type="term" value="F:protein dimerization activity"/>
    <property type="evidence" value="ECO:0007669"/>
    <property type="project" value="InterPro"/>
</dbReference>
<dbReference type="InterPro" id="IPR000276">
    <property type="entry name" value="GPCR_Rhodpsn"/>
</dbReference>
<evidence type="ECO:0000256" key="12">
    <source>
        <dbReference type="SAM" id="MobiDB-lite"/>
    </source>
</evidence>
<keyword evidence="2" id="KW-1003">Cell membrane</keyword>
<dbReference type="PANTHER" id="PTHR24241">
    <property type="entry name" value="NEUROPEPTIDE RECEPTOR-RELATED G-PROTEIN COUPLED RECEPTOR"/>
    <property type="match status" value="1"/>
</dbReference>
<keyword evidence="4 13" id="KW-0812">Transmembrane</keyword>
<dbReference type="PROSITE" id="PS50262">
    <property type="entry name" value="G_PROTEIN_RECEP_F1_2"/>
    <property type="match status" value="1"/>
</dbReference>
<dbReference type="PANTHER" id="PTHR24241:SF69">
    <property type="entry name" value="GONADOTROPIN-RELEASING HORMONE II RECEPTOR-RELATED"/>
    <property type="match status" value="1"/>
</dbReference>
<feature type="domain" description="BHLH" evidence="15">
    <location>
        <begin position="60"/>
        <end position="114"/>
    </location>
</feature>
<feature type="compositionally biased region" description="Low complexity" evidence="12">
    <location>
        <begin position="25"/>
        <end position="54"/>
    </location>
</feature>
<dbReference type="Pfam" id="PF00001">
    <property type="entry name" value="7tm_1"/>
    <property type="match status" value="1"/>
</dbReference>
<evidence type="ECO:0000256" key="13">
    <source>
        <dbReference type="SAM" id="Phobius"/>
    </source>
</evidence>
<evidence type="ECO:0000313" key="16">
    <source>
        <dbReference type="EMBL" id="KAK9394155.1"/>
    </source>
</evidence>
<dbReference type="GO" id="GO:0005886">
    <property type="term" value="C:plasma membrane"/>
    <property type="evidence" value="ECO:0007669"/>
    <property type="project" value="UniProtKB-SubCell"/>
</dbReference>
<evidence type="ECO:0000256" key="5">
    <source>
        <dbReference type="ARBA" id="ARBA00022989"/>
    </source>
</evidence>
<proteinExistence type="predicted"/>
<keyword evidence="9 16" id="KW-0675">Receptor</keyword>
<name>A0AAW1AWT8_CROAD</name>
<feature type="transmembrane region" description="Helical" evidence="13">
    <location>
        <begin position="571"/>
        <end position="593"/>
    </location>
</feature>
<evidence type="ECO:0000259" key="15">
    <source>
        <dbReference type="PROSITE" id="PS50888"/>
    </source>
</evidence>
<dbReference type="AlphaFoldDB" id="A0AAW1AWT8"/>
<feature type="region of interest" description="Disordered" evidence="12">
    <location>
        <begin position="122"/>
        <end position="245"/>
    </location>
</feature>
<gene>
    <name evidence="16" type="ORF">NXF25_015818</name>
</gene>
<evidence type="ECO:0000313" key="17">
    <source>
        <dbReference type="Proteomes" id="UP001474421"/>
    </source>
</evidence>
<dbReference type="Pfam" id="PF00010">
    <property type="entry name" value="HLH"/>
    <property type="match status" value="1"/>
</dbReference>
<evidence type="ECO:0000256" key="4">
    <source>
        <dbReference type="ARBA" id="ARBA00022692"/>
    </source>
</evidence>
<sequence>MARSTRDGCPSPDPAFPQPSCCPCPGSSSASPASSPDSGGSSPAYRGWRAAGGRARLGGGQRQSASQREKLRMRRLAQALHALRRYLPASVAPAGQSLTKIETLRLAIRYIGHLSALLGLGPEPRPPPHLPEPRLAPAAPARLEREPSRPRPRRPPARASPTSCSPSWRTSSRWRLPAGTDLARRRRRRRASGDQAAQPAGRPDRQQKGRPPPAGRSAALSGQTWQRRRGTPPEGASEQTPSGSRGAAALWLRALETRSGFGGSVSSGPIGFVDRPVWARTEDGPWTGRAASPALGSRAPRPAGAPDSDFSELRGAEEQAPPGGGVCPDFSAWPLAPRPPAFQGWRGREQARLRVPGNRWRGPVGRSGCDSFPCPMEHNGSGLWGRGSSFKGLEESVVLPIFSAAAQVRVGLTLLLCVISATCNLAVLWSGWTRPAAKGSHARLLLLHLAVADLLVALVVMPIDAAWNITLQWRAGDVACRLLMFLKLLAMYASAFVTTLISLDCQAAILQPLATARAWRKNQILLYAAWLMSASLSAPQLFLFHTVTISSPQNFTQCTTHGSFAQHWHEVAYNMFGFLGLFLLPLLVMSACYTRVLLEISRHVSSCNSWSAQEMPLRRSRNPIPRARLRLLHLSLAIVGSFVLCWTPYYLLGLWYWFWPAGMEGTVSPSLAHILFLFGLLNACLDPITYSLFAGRWQGGCRRAAGQGKQLPSPVTGSFQGSVSSVRPTRGGRPLLSDTAEVALGPGSRPPLRAAACPTDSPSSQFSGKAARPSLLPAVELPALSPGPEEEGAPAGTPHTQAPYERRSLDGPELGSL</sequence>
<evidence type="ECO:0000256" key="3">
    <source>
        <dbReference type="ARBA" id="ARBA00022553"/>
    </source>
</evidence>
<feature type="region of interest" description="Disordered" evidence="12">
    <location>
        <begin position="705"/>
        <end position="817"/>
    </location>
</feature>
<dbReference type="PRINTS" id="PR00529">
    <property type="entry name" value="GNADOTRPHINR"/>
</dbReference>
<dbReference type="Gene3D" id="4.10.280.10">
    <property type="entry name" value="Helix-loop-helix DNA-binding domain"/>
    <property type="match status" value="1"/>
</dbReference>
<comment type="caution">
    <text evidence="16">The sequence shown here is derived from an EMBL/GenBank/DDBJ whole genome shotgun (WGS) entry which is preliminary data.</text>
</comment>
<evidence type="ECO:0000256" key="1">
    <source>
        <dbReference type="ARBA" id="ARBA00004651"/>
    </source>
</evidence>
<evidence type="ECO:0000256" key="8">
    <source>
        <dbReference type="ARBA" id="ARBA00023157"/>
    </source>
</evidence>
<feature type="domain" description="G-protein coupled receptors family 1 profile" evidence="14">
    <location>
        <begin position="423"/>
        <end position="690"/>
    </location>
</feature>
<accession>A0AAW1AWT8</accession>
<dbReference type="PROSITE" id="PS50888">
    <property type="entry name" value="BHLH"/>
    <property type="match status" value="1"/>
</dbReference>
<feature type="transmembrane region" description="Helical" evidence="13">
    <location>
        <begin position="410"/>
        <end position="432"/>
    </location>
</feature>
<feature type="region of interest" description="Disordered" evidence="12">
    <location>
        <begin position="1"/>
        <end position="71"/>
    </location>
</feature>
<keyword evidence="10" id="KW-0807">Transducer</keyword>
<evidence type="ECO:0000256" key="11">
    <source>
        <dbReference type="ARBA" id="ARBA00082552"/>
    </source>
</evidence>
<feature type="transmembrane region" description="Helical" evidence="13">
    <location>
        <begin position="524"/>
        <end position="544"/>
    </location>
</feature>
<keyword evidence="17" id="KW-1185">Reference proteome</keyword>
<evidence type="ECO:0000256" key="9">
    <source>
        <dbReference type="ARBA" id="ARBA00023170"/>
    </source>
</evidence>
<dbReference type="SMART" id="SM00353">
    <property type="entry name" value="HLH"/>
    <property type="match status" value="1"/>
</dbReference>
<evidence type="ECO:0000259" key="14">
    <source>
        <dbReference type="PROSITE" id="PS50262"/>
    </source>
</evidence>
<keyword evidence="3" id="KW-0597">Phosphoprotein</keyword>
<dbReference type="GO" id="GO:0004930">
    <property type="term" value="F:G protein-coupled receptor activity"/>
    <property type="evidence" value="ECO:0007669"/>
    <property type="project" value="UniProtKB-KW"/>
</dbReference>
<dbReference type="PRINTS" id="PR00237">
    <property type="entry name" value="GPCRRHODOPSN"/>
</dbReference>
<dbReference type="Proteomes" id="UP001474421">
    <property type="component" value="Unassembled WGS sequence"/>
</dbReference>
<dbReference type="GO" id="GO:0042277">
    <property type="term" value="F:peptide binding"/>
    <property type="evidence" value="ECO:0007669"/>
    <property type="project" value="TreeGrafter"/>
</dbReference>
<dbReference type="EMBL" id="JAOTOJ010000012">
    <property type="protein sequence ID" value="KAK9394155.1"/>
    <property type="molecule type" value="Genomic_DNA"/>
</dbReference>
<feature type="transmembrane region" description="Helical" evidence="13">
    <location>
        <begin position="670"/>
        <end position="693"/>
    </location>
</feature>
<protein>
    <recommendedName>
        <fullName evidence="11">Type II GnRH receptor</fullName>
    </recommendedName>
</protein>
<evidence type="ECO:0000256" key="10">
    <source>
        <dbReference type="ARBA" id="ARBA00023224"/>
    </source>
</evidence>
<reference evidence="16 17" key="1">
    <citation type="journal article" date="2024" name="Proc. Natl. Acad. Sci. U.S.A.">
        <title>The genetic regulatory architecture and epigenomic basis for age-related changes in rattlesnake venom.</title>
        <authorList>
            <person name="Hogan M.P."/>
            <person name="Holding M.L."/>
            <person name="Nystrom G.S."/>
            <person name="Colston T.J."/>
            <person name="Bartlett D.A."/>
            <person name="Mason A.J."/>
            <person name="Ellsworth S.A."/>
            <person name="Rautsaw R.M."/>
            <person name="Lawrence K.C."/>
            <person name="Strickland J.L."/>
            <person name="He B."/>
            <person name="Fraser P."/>
            <person name="Margres M.J."/>
            <person name="Gilbert D.M."/>
            <person name="Gibbs H.L."/>
            <person name="Parkinson C.L."/>
            <person name="Rokyta D.R."/>
        </authorList>
    </citation>
    <scope>NUCLEOTIDE SEQUENCE [LARGE SCALE GENOMIC DNA]</scope>
    <source>
        <tissue evidence="16">Blood</tissue>
    </source>
</reference>
<evidence type="ECO:0000256" key="6">
    <source>
        <dbReference type="ARBA" id="ARBA00023040"/>
    </source>
</evidence>
<evidence type="ECO:0000256" key="2">
    <source>
        <dbReference type="ARBA" id="ARBA00022475"/>
    </source>
</evidence>
<dbReference type="InterPro" id="IPR001658">
    <property type="entry name" value="GphnRH_fam_rcpt"/>
</dbReference>
<dbReference type="GO" id="GO:0032870">
    <property type="term" value="P:cellular response to hormone stimulus"/>
    <property type="evidence" value="ECO:0007669"/>
    <property type="project" value="TreeGrafter"/>
</dbReference>
<dbReference type="SUPFAM" id="SSF81321">
    <property type="entry name" value="Family A G protein-coupled receptor-like"/>
    <property type="match status" value="1"/>
</dbReference>
<dbReference type="InterPro" id="IPR011598">
    <property type="entry name" value="bHLH_dom"/>
</dbReference>
<dbReference type="FunFam" id="1.20.1070.10:FF:000199">
    <property type="entry name" value="Gonadotropin-releasing hormone II receptor"/>
    <property type="match status" value="1"/>
</dbReference>
<dbReference type="Gene3D" id="1.20.1070.10">
    <property type="entry name" value="Rhodopsin 7-helix transmembrane proteins"/>
    <property type="match status" value="1"/>
</dbReference>
<keyword evidence="5 13" id="KW-1133">Transmembrane helix</keyword>
<evidence type="ECO:0000256" key="7">
    <source>
        <dbReference type="ARBA" id="ARBA00023136"/>
    </source>
</evidence>
<comment type="subcellular location">
    <subcellularLocation>
        <location evidence="1">Cell membrane</location>
        <topology evidence="1">Multi-pass membrane protein</topology>
    </subcellularLocation>
</comment>
<dbReference type="SUPFAM" id="SSF47459">
    <property type="entry name" value="HLH, helix-loop-helix DNA-binding domain"/>
    <property type="match status" value="1"/>
</dbReference>
<dbReference type="GO" id="GO:0016500">
    <property type="term" value="F:protein-hormone receptor activity"/>
    <property type="evidence" value="ECO:0007669"/>
    <property type="project" value="InterPro"/>
</dbReference>
<feature type="transmembrane region" description="Helical" evidence="13">
    <location>
        <begin position="631"/>
        <end position="658"/>
    </location>
</feature>
<feature type="region of interest" description="Disordered" evidence="12">
    <location>
        <begin position="283"/>
        <end position="323"/>
    </location>
</feature>
<feature type="compositionally biased region" description="Polar residues" evidence="12">
    <location>
        <begin position="713"/>
        <end position="727"/>
    </location>
</feature>